<sequence>MTMKTRVIMATAAASVLLFPGTATALAYPVEDAPLLTGNALYAAGKLPAAGCADKPAKGKTLASVKKHINALITCMNDTWGPYLKQADLSFVAPKVEMYGTTLEKKYERYCFGAKRNPAKSEVVHCFGTFLSVHIRPDWIKSSDDVPIFAELSSAYAEHVLSLVDITEGYNALHADDGDEILEQLRRFNLQAKCLGGMTAKSLWAALGYPAKDTGRLLDLAKAEADSKGEFRYFGKGANLVYWTKRGYSTSDPRSCKTWNAPSAKVS</sequence>
<reference evidence="2 3" key="1">
    <citation type="submission" date="2024-09" db="EMBL/GenBank/DDBJ databases">
        <authorList>
            <person name="Sun Q."/>
            <person name="Mori K."/>
        </authorList>
    </citation>
    <scope>NUCLEOTIDE SEQUENCE [LARGE SCALE GENOMIC DNA]</scope>
    <source>
        <strain evidence="2 3">JCM 3028</strain>
    </source>
</reference>
<dbReference type="Proteomes" id="UP001589610">
    <property type="component" value="Unassembled WGS sequence"/>
</dbReference>
<organism evidence="2 3">
    <name type="scientific">Streptosporangium vulgare</name>
    <dbReference type="NCBI Taxonomy" id="46190"/>
    <lineage>
        <taxon>Bacteria</taxon>
        <taxon>Bacillati</taxon>
        <taxon>Actinomycetota</taxon>
        <taxon>Actinomycetes</taxon>
        <taxon>Streptosporangiales</taxon>
        <taxon>Streptosporangiaceae</taxon>
        <taxon>Streptosporangium</taxon>
    </lineage>
</organism>
<name>A0ABV5T5X8_9ACTN</name>
<evidence type="ECO:0000313" key="3">
    <source>
        <dbReference type="Proteomes" id="UP001589610"/>
    </source>
</evidence>
<accession>A0ABV5T5X8</accession>
<keyword evidence="3" id="KW-1185">Reference proteome</keyword>
<dbReference type="EMBL" id="JBHMBS010000001">
    <property type="protein sequence ID" value="MFB9674457.1"/>
    <property type="molecule type" value="Genomic_DNA"/>
</dbReference>
<feature type="chain" id="PRO_5045572471" description="Metalloprotease" evidence="1">
    <location>
        <begin position="26"/>
        <end position="267"/>
    </location>
</feature>
<keyword evidence="1" id="KW-0732">Signal</keyword>
<evidence type="ECO:0008006" key="4">
    <source>
        <dbReference type="Google" id="ProtNLM"/>
    </source>
</evidence>
<proteinExistence type="predicted"/>
<gene>
    <name evidence="2" type="ORF">ACFFRH_03065</name>
</gene>
<evidence type="ECO:0000313" key="2">
    <source>
        <dbReference type="EMBL" id="MFB9674457.1"/>
    </source>
</evidence>
<feature type="signal peptide" evidence="1">
    <location>
        <begin position="1"/>
        <end position="25"/>
    </location>
</feature>
<comment type="caution">
    <text evidence="2">The sequence shown here is derived from an EMBL/GenBank/DDBJ whole genome shotgun (WGS) entry which is preliminary data.</text>
</comment>
<evidence type="ECO:0000256" key="1">
    <source>
        <dbReference type="SAM" id="SignalP"/>
    </source>
</evidence>
<protein>
    <recommendedName>
        <fullName evidence="4">Metalloprotease</fullName>
    </recommendedName>
</protein>
<dbReference type="RefSeq" id="WP_386153910.1">
    <property type="nucleotide sequence ID" value="NZ_JBHMBS010000001.1"/>
</dbReference>